<dbReference type="Gene3D" id="3.10.450.30">
    <property type="entry name" value="Microbial ribonucleases"/>
    <property type="match status" value="1"/>
</dbReference>
<feature type="region of interest" description="Disordered" evidence="3">
    <location>
        <begin position="112"/>
        <end position="131"/>
    </location>
</feature>
<evidence type="ECO:0000256" key="1">
    <source>
        <dbReference type="ARBA" id="ARBA00022722"/>
    </source>
</evidence>
<accession>A0A364V512</accession>
<feature type="chain" id="PRO_5038620255" evidence="4">
    <location>
        <begin position="28"/>
        <end position="156"/>
    </location>
</feature>
<evidence type="ECO:0000313" key="6">
    <source>
        <dbReference type="Proteomes" id="UP000251577"/>
    </source>
</evidence>
<sequence length="156" mass="16744">MSQRDRRPRPSAPSRRTSMALAGAVLAAAAGLGYQAFNGDGEHSSPSSSGAKSASDTCALNSLPPEAAKQARDILTGAPPDDGEADGKHFGNYEHLLPEKPGNYYREYTVKTPGKKSRGERRIVVGGGSKTDPDVWYYSPDHYQSFCTIPDAEQRS</sequence>
<reference evidence="5 6" key="1">
    <citation type="journal article" date="2018" name="Syst. Appl. Microbiol.">
        <title>Corynebacterium heidelbergense sp. nov., isolated from the preen glands of Egyptian geese (Alopochen aegyptiacus).</title>
        <authorList>
            <person name="Braun M.S."/>
            <person name="Wang E."/>
            <person name="Zimmermann S."/>
            <person name="Wink M."/>
        </authorList>
    </citation>
    <scope>NUCLEOTIDE SEQUENCE [LARGE SCALE GENOMIC DNA]</scope>
    <source>
        <strain evidence="5 6">647</strain>
    </source>
</reference>
<dbReference type="EMBL" id="QHCV01000064">
    <property type="protein sequence ID" value="RAV31712.1"/>
    <property type="molecule type" value="Genomic_DNA"/>
</dbReference>
<comment type="caution">
    <text evidence="5">The sequence shown here is derived from an EMBL/GenBank/DDBJ whole genome shotgun (WGS) entry which is preliminary data.</text>
</comment>
<dbReference type="Proteomes" id="UP000251577">
    <property type="component" value="Unassembled WGS sequence"/>
</dbReference>
<organism evidence="5 6">
    <name type="scientific">Corynebacterium heidelbergense</name>
    <dbReference type="NCBI Taxonomy" id="2055947"/>
    <lineage>
        <taxon>Bacteria</taxon>
        <taxon>Bacillati</taxon>
        <taxon>Actinomycetota</taxon>
        <taxon>Actinomycetes</taxon>
        <taxon>Mycobacteriales</taxon>
        <taxon>Corynebacteriaceae</taxon>
        <taxon>Corynebacterium</taxon>
    </lineage>
</organism>
<dbReference type="GO" id="GO:0003723">
    <property type="term" value="F:RNA binding"/>
    <property type="evidence" value="ECO:0007669"/>
    <property type="project" value="InterPro"/>
</dbReference>
<evidence type="ECO:0000256" key="4">
    <source>
        <dbReference type="SAM" id="SignalP"/>
    </source>
</evidence>
<dbReference type="SUPFAM" id="SSF53933">
    <property type="entry name" value="Microbial ribonucleases"/>
    <property type="match status" value="1"/>
</dbReference>
<keyword evidence="6" id="KW-1185">Reference proteome</keyword>
<dbReference type="GO" id="GO:0004521">
    <property type="term" value="F:RNA endonuclease activity"/>
    <property type="evidence" value="ECO:0007669"/>
    <property type="project" value="InterPro"/>
</dbReference>
<dbReference type="InterPro" id="IPR000026">
    <property type="entry name" value="N1-like"/>
</dbReference>
<feature type="compositionally biased region" description="Basic and acidic residues" evidence="3">
    <location>
        <begin position="85"/>
        <end position="95"/>
    </location>
</feature>
<gene>
    <name evidence="5" type="ORF">DLJ54_06925</name>
</gene>
<keyword evidence="1" id="KW-0540">Nuclease</keyword>
<dbReference type="GO" id="GO:0016787">
    <property type="term" value="F:hydrolase activity"/>
    <property type="evidence" value="ECO:0007669"/>
    <property type="project" value="UniProtKB-KW"/>
</dbReference>
<proteinExistence type="predicted"/>
<keyword evidence="2" id="KW-0378">Hydrolase</keyword>
<dbReference type="RefSeq" id="WP_113631031.1">
    <property type="nucleotide sequence ID" value="NZ_QHCV01000064.1"/>
</dbReference>
<dbReference type="Pfam" id="PF00545">
    <property type="entry name" value="Ribonuclease"/>
    <property type="match status" value="1"/>
</dbReference>
<feature type="compositionally biased region" description="Low complexity" evidence="3">
    <location>
        <begin position="44"/>
        <end position="55"/>
    </location>
</feature>
<dbReference type="InterPro" id="IPR016191">
    <property type="entry name" value="Ribonuclease/ribotoxin"/>
</dbReference>
<evidence type="ECO:0000256" key="2">
    <source>
        <dbReference type="ARBA" id="ARBA00022801"/>
    </source>
</evidence>
<name>A0A364V512_9CORY</name>
<evidence type="ECO:0000313" key="5">
    <source>
        <dbReference type="EMBL" id="RAV31712.1"/>
    </source>
</evidence>
<protein>
    <submittedName>
        <fullName evidence="5">Ribonuclease</fullName>
    </submittedName>
</protein>
<evidence type="ECO:0000256" key="3">
    <source>
        <dbReference type="SAM" id="MobiDB-lite"/>
    </source>
</evidence>
<dbReference type="AlphaFoldDB" id="A0A364V512"/>
<feature type="signal peptide" evidence="4">
    <location>
        <begin position="1"/>
        <end position="27"/>
    </location>
</feature>
<feature type="region of interest" description="Disordered" evidence="3">
    <location>
        <begin position="35"/>
        <end position="95"/>
    </location>
</feature>
<keyword evidence="4" id="KW-0732">Signal</keyword>